<dbReference type="VEuPathDB" id="FungiDB:BDV34DRAFT_189394"/>
<reference evidence="2 3" key="1">
    <citation type="submission" date="2019-04" db="EMBL/GenBank/DDBJ databases">
        <title>Fungal friends and foes A comparative genomics study of 23 Aspergillus species from section Flavi.</title>
        <authorList>
            <consortium name="DOE Joint Genome Institute"/>
            <person name="Kjaerbolling I."/>
            <person name="Vesth T.C."/>
            <person name="Frisvad J.C."/>
            <person name="Nybo J.L."/>
            <person name="Theobald S."/>
            <person name="Kildgaard S."/>
            <person name="Petersen T.I."/>
            <person name="Kuo A."/>
            <person name="Sato A."/>
            <person name="Lyhne E.K."/>
            <person name="Kogle M.E."/>
            <person name="Wiebenga A."/>
            <person name="Kun R.S."/>
            <person name="Lubbers R.J."/>
            <person name="Makela M.R."/>
            <person name="Barry K."/>
            <person name="Chovatia M."/>
            <person name="Clum A."/>
            <person name="Daum C."/>
            <person name="Haridas S."/>
            <person name="He G."/>
            <person name="LaButti K."/>
            <person name="Lipzen A."/>
            <person name="Mondo S."/>
            <person name="Pangilinan J."/>
            <person name="Riley R."/>
            <person name="Salamov A."/>
            <person name="Simmons B.A."/>
            <person name="Magnuson J.K."/>
            <person name="Henrissat B."/>
            <person name="Mortensen U.H."/>
            <person name="Larsen T.O."/>
            <person name="De vries R.P."/>
            <person name="Grigoriev I.V."/>
            <person name="Machida M."/>
            <person name="Baker S.E."/>
            <person name="Andersen M.R."/>
        </authorList>
    </citation>
    <scope>NUCLEOTIDE SEQUENCE [LARGE SCALE GENOMIC DNA]</scope>
    <source>
        <strain evidence="2 3">CBS 117618</strain>
    </source>
</reference>
<proteinExistence type="predicted"/>
<organism evidence="2 3">
    <name type="scientific">Aspergillus parasiticus</name>
    <dbReference type="NCBI Taxonomy" id="5067"/>
    <lineage>
        <taxon>Eukaryota</taxon>
        <taxon>Fungi</taxon>
        <taxon>Dikarya</taxon>
        <taxon>Ascomycota</taxon>
        <taxon>Pezizomycotina</taxon>
        <taxon>Eurotiomycetes</taxon>
        <taxon>Eurotiomycetidae</taxon>
        <taxon>Eurotiales</taxon>
        <taxon>Aspergillaceae</taxon>
        <taxon>Aspergillus</taxon>
        <taxon>Aspergillus subgen. Circumdati</taxon>
    </lineage>
</organism>
<keyword evidence="3" id="KW-1185">Reference proteome</keyword>
<sequence>PNWFAAQEGMKNRKEQRTKGESRRRIGWNSGFMISLFFILFYHDHCLIPSFTTCLLNPLVYIRFMEGRY</sequence>
<feature type="transmembrane region" description="Helical" evidence="1">
    <location>
        <begin position="26"/>
        <end position="42"/>
    </location>
</feature>
<feature type="non-terminal residue" evidence="2">
    <location>
        <position position="1"/>
    </location>
</feature>
<keyword evidence="1" id="KW-0812">Transmembrane</keyword>
<name>A0A5N6DVJ3_ASPPA</name>
<gene>
    <name evidence="2" type="ORF">BDV34DRAFT_189394</name>
</gene>
<dbReference type="AlphaFoldDB" id="A0A5N6DVJ3"/>
<evidence type="ECO:0000256" key="1">
    <source>
        <dbReference type="SAM" id="Phobius"/>
    </source>
</evidence>
<accession>A0A5N6DVJ3</accession>
<keyword evidence="1" id="KW-1133">Transmembrane helix</keyword>
<dbReference type="EMBL" id="ML734948">
    <property type="protein sequence ID" value="KAB8209181.1"/>
    <property type="molecule type" value="Genomic_DNA"/>
</dbReference>
<keyword evidence="1" id="KW-0472">Membrane</keyword>
<evidence type="ECO:0000313" key="3">
    <source>
        <dbReference type="Proteomes" id="UP000326532"/>
    </source>
</evidence>
<evidence type="ECO:0000313" key="2">
    <source>
        <dbReference type="EMBL" id="KAB8209181.1"/>
    </source>
</evidence>
<protein>
    <submittedName>
        <fullName evidence="2">Uncharacterized protein</fullName>
    </submittedName>
</protein>
<dbReference type="Proteomes" id="UP000326532">
    <property type="component" value="Unassembled WGS sequence"/>
</dbReference>